<dbReference type="Proteomes" id="UP000649604">
    <property type="component" value="Unassembled WGS sequence"/>
</dbReference>
<feature type="signal peptide" evidence="1">
    <location>
        <begin position="1"/>
        <end position="25"/>
    </location>
</feature>
<dbReference type="InterPro" id="IPR001466">
    <property type="entry name" value="Beta-lactam-related"/>
</dbReference>
<dbReference type="PANTHER" id="PTHR46825:SF7">
    <property type="entry name" value="D-ALANYL-D-ALANINE CARBOXYPEPTIDASE"/>
    <property type="match status" value="1"/>
</dbReference>
<comment type="caution">
    <text evidence="3">The sequence shown here is derived from an EMBL/GenBank/DDBJ whole genome shotgun (WGS) entry which is preliminary data.</text>
</comment>
<reference evidence="3" key="1">
    <citation type="submission" date="2019-11" db="EMBL/GenBank/DDBJ databases">
        <title>Microbial mats filling the niche in hypersaline microbial mats.</title>
        <authorList>
            <person name="Wong H.L."/>
            <person name="Macleod F.I."/>
            <person name="White R.A. III"/>
            <person name="Burns B.P."/>
        </authorList>
    </citation>
    <scope>NUCLEOTIDE SEQUENCE</scope>
    <source>
        <strain evidence="3">Rbin_158</strain>
    </source>
</reference>
<dbReference type="EMBL" id="WJJP01000747">
    <property type="protein sequence ID" value="MBD3327521.1"/>
    <property type="molecule type" value="Genomic_DNA"/>
</dbReference>
<protein>
    <submittedName>
        <fullName evidence="3">Serine hydrolase</fullName>
    </submittedName>
</protein>
<dbReference type="InterPro" id="IPR012338">
    <property type="entry name" value="Beta-lactam/transpept-like"/>
</dbReference>
<dbReference type="InterPro" id="IPR050491">
    <property type="entry name" value="AmpC-like"/>
</dbReference>
<dbReference type="AlphaFoldDB" id="A0A9D5K140"/>
<dbReference type="GO" id="GO:0016787">
    <property type="term" value="F:hydrolase activity"/>
    <property type="evidence" value="ECO:0007669"/>
    <property type="project" value="UniProtKB-KW"/>
</dbReference>
<organism evidence="3 4">
    <name type="scientific">candidate division KSB3 bacterium</name>
    <dbReference type="NCBI Taxonomy" id="2044937"/>
    <lineage>
        <taxon>Bacteria</taxon>
        <taxon>candidate division KSB3</taxon>
    </lineage>
</organism>
<dbReference type="PANTHER" id="PTHR46825">
    <property type="entry name" value="D-ALANYL-D-ALANINE-CARBOXYPEPTIDASE/ENDOPEPTIDASE AMPH"/>
    <property type="match status" value="1"/>
</dbReference>
<keyword evidence="1" id="KW-0732">Signal</keyword>
<dbReference type="Pfam" id="PF00144">
    <property type="entry name" value="Beta-lactamase"/>
    <property type="match status" value="1"/>
</dbReference>
<accession>A0A9D5K140</accession>
<gene>
    <name evidence="3" type="ORF">GF339_23250</name>
</gene>
<sequence>MTKEKRVFLSFTVLLIVLPTAAALAQSSITNELQAALDEWRVSSEIAGAVLAIDVPGQGTMTCVSGVSDREAGTPLTPQDRFRIGSITKTFVAAMVLQLAQEGRLTLDDPLSAYVPDFPNAQHITIRHLLSHRSGIFDFEFIPGLVGQALQDPAKVWTWQEVVAAAADQEPYFAPGTGYHYSSTNFTLLGVVAEAVTGTRLSDELRRRFFDPFGLTNTFLGGAPHRPEGIIHGYGTLPDGTQFDIAEFPNTAFDTASWATGSMVSNAPDLVRWAQALYGGKGDVVDGDILDAMLTFEPSFGPAPSVLHGLGVFRYETPFGAALGHTGTWFGFSSRMMYFPELEVTVVVLVNQHFMDTSPIMEAAMKIITEASGIN</sequence>
<name>A0A9D5K140_9BACT</name>
<evidence type="ECO:0000313" key="3">
    <source>
        <dbReference type="EMBL" id="MBD3327521.1"/>
    </source>
</evidence>
<feature type="domain" description="Beta-lactamase-related" evidence="2">
    <location>
        <begin position="44"/>
        <end position="354"/>
    </location>
</feature>
<evidence type="ECO:0000259" key="2">
    <source>
        <dbReference type="Pfam" id="PF00144"/>
    </source>
</evidence>
<keyword evidence="3" id="KW-0378">Hydrolase</keyword>
<evidence type="ECO:0000256" key="1">
    <source>
        <dbReference type="SAM" id="SignalP"/>
    </source>
</evidence>
<dbReference type="Gene3D" id="3.40.710.10">
    <property type="entry name" value="DD-peptidase/beta-lactamase superfamily"/>
    <property type="match status" value="1"/>
</dbReference>
<proteinExistence type="predicted"/>
<evidence type="ECO:0000313" key="4">
    <source>
        <dbReference type="Proteomes" id="UP000649604"/>
    </source>
</evidence>
<dbReference type="SUPFAM" id="SSF56601">
    <property type="entry name" value="beta-lactamase/transpeptidase-like"/>
    <property type="match status" value="1"/>
</dbReference>
<feature type="chain" id="PRO_5039709309" evidence="1">
    <location>
        <begin position="26"/>
        <end position="375"/>
    </location>
</feature>